<sequence length="199" mass="21119">MADKAMADENGKQTERETTLSRLFKSKMAAQLLISLRLAALVATSTAAGLMAFNKETITVTVAVVGTKPILQSFTAAFQQTPAFVYFVVVNAIASLYNLLAMLLGPYLKNRGRDVLVHLSDMAVFALVATGAAAAASMAELGKNGNKYARWNPICDRFEAFCIRGGVALVAAFVGAVLLLVMNAFTAISLMCKSVASNN</sequence>
<comment type="similarity">
    <text evidence="2 8">Belongs to the Casparian strip membrane proteins (CASP) family.</text>
</comment>
<dbReference type="EMBL" id="JACMSC010000011">
    <property type="protein sequence ID" value="KAG6501293.1"/>
    <property type="molecule type" value="Genomic_DNA"/>
</dbReference>
<evidence type="ECO:0000256" key="2">
    <source>
        <dbReference type="ARBA" id="ARBA00007651"/>
    </source>
</evidence>
<gene>
    <name evidence="10" type="ORF">ZIOFF_041172</name>
</gene>
<evidence type="ECO:0000259" key="9">
    <source>
        <dbReference type="Pfam" id="PF04535"/>
    </source>
</evidence>
<feature type="transmembrane region" description="Helical" evidence="8">
    <location>
        <begin position="83"/>
        <end position="104"/>
    </location>
</feature>
<evidence type="ECO:0000313" key="11">
    <source>
        <dbReference type="Proteomes" id="UP000734854"/>
    </source>
</evidence>
<feature type="transmembrane region" description="Helical" evidence="8">
    <location>
        <begin position="158"/>
        <end position="181"/>
    </location>
</feature>
<dbReference type="NCBIfam" id="TIGR01569">
    <property type="entry name" value="A_tha_TIGR01569"/>
    <property type="match status" value="1"/>
</dbReference>
<feature type="transmembrane region" description="Helical" evidence="8">
    <location>
        <begin position="116"/>
        <end position="138"/>
    </location>
</feature>
<comment type="caution">
    <text evidence="10">The sequence shown here is derived from an EMBL/GenBank/DDBJ whole genome shotgun (WGS) entry which is preliminary data.</text>
</comment>
<dbReference type="PANTHER" id="PTHR36488">
    <property type="entry name" value="CASP-LIKE PROTEIN 1U1"/>
    <property type="match status" value="1"/>
</dbReference>
<organism evidence="10 11">
    <name type="scientific">Zingiber officinale</name>
    <name type="common">Ginger</name>
    <name type="synonym">Amomum zingiber</name>
    <dbReference type="NCBI Taxonomy" id="94328"/>
    <lineage>
        <taxon>Eukaryota</taxon>
        <taxon>Viridiplantae</taxon>
        <taxon>Streptophyta</taxon>
        <taxon>Embryophyta</taxon>
        <taxon>Tracheophyta</taxon>
        <taxon>Spermatophyta</taxon>
        <taxon>Magnoliopsida</taxon>
        <taxon>Liliopsida</taxon>
        <taxon>Zingiberales</taxon>
        <taxon>Zingiberaceae</taxon>
        <taxon>Zingiber</taxon>
    </lineage>
</organism>
<evidence type="ECO:0000313" key="10">
    <source>
        <dbReference type="EMBL" id="KAG6501293.1"/>
    </source>
</evidence>
<dbReference type="GO" id="GO:0005886">
    <property type="term" value="C:plasma membrane"/>
    <property type="evidence" value="ECO:0007669"/>
    <property type="project" value="UniProtKB-SubCell"/>
</dbReference>
<evidence type="ECO:0000256" key="8">
    <source>
        <dbReference type="RuleBase" id="RU361233"/>
    </source>
</evidence>
<keyword evidence="6 8" id="KW-1133">Transmembrane helix</keyword>
<evidence type="ECO:0000256" key="6">
    <source>
        <dbReference type="ARBA" id="ARBA00022989"/>
    </source>
</evidence>
<dbReference type="InterPro" id="IPR006702">
    <property type="entry name" value="CASP_dom"/>
</dbReference>
<keyword evidence="7 8" id="KW-0472">Membrane</keyword>
<dbReference type="Proteomes" id="UP000734854">
    <property type="component" value="Unassembled WGS sequence"/>
</dbReference>
<evidence type="ECO:0000256" key="7">
    <source>
        <dbReference type="ARBA" id="ARBA00023136"/>
    </source>
</evidence>
<dbReference type="Pfam" id="PF04535">
    <property type="entry name" value="CASP_dom"/>
    <property type="match status" value="1"/>
</dbReference>
<evidence type="ECO:0000256" key="1">
    <source>
        <dbReference type="ARBA" id="ARBA00004651"/>
    </source>
</evidence>
<proteinExistence type="inferred from homology"/>
<evidence type="ECO:0000256" key="3">
    <source>
        <dbReference type="ARBA" id="ARBA00011489"/>
    </source>
</evidence>
<dbReference type="OrthoDB" id="610574at2759"/>
<feature type="domain" description="Casparian strip membrane protein" evidence="9">
    <location>
        <begin position="32"/>
        <end position="178"/>
    </location>
</feature>
<reference evidence="10 11" key="1">
    <citation type="submission" date="2020-08" db="EMBL/GenBank/DDBJ databases">
        <title>Plant Genome Project.</title>
        <authorList>
            <person name="Zhang R.-G."/>
        </authorList>
    </citation>
    <scope>NUCLEOTIDE SEQUENCE [LARGE SCALE GENOMIC DNA]</scope>
    <source>
        <tissue evidence="10">Rhizome</tissue>
    </source>
</reference>
<dbReference type="InterPro" id="IPR006459">
    <property type="entry name" value="CASP/CASPL"/>
</dbReference>
<keyword evidence="5 8" id="KW-0812">Transmembrane</keyword>
<name>A0A8J5KVU6_ZINOF</name>
<keyword evidence="11" id="KW-1185">Reference proteome</keyword>
<protein>
    <recommendedName>
        <fullName evidence="8">CASP-like protein</fullName>
    </recommendedName>
</protein>
<comment type="subunit">
    <text evidence="3 8">Homodimer and heterodimers.</text>
</comment>
<dbReference type="InterPro" id="IPR044173">
    <property type="entry name" value="CASPL"/>
</dbReference>
<feature type="transmembrane region" description="Helical" evidence="8">
    <location>
        <begin position="32"/>
        <end position="53"/>
    </location>
</feature>
<dbReference type="AlphaFoldDB" id="A0A8J5KVU6"/>
<evidence type="ECO:0000256" key="5">
    <source>
        <dbReference type="ARBA" id="ARBA00022692"/>
    </source>
</evidence>
<evidence type="ECO:0000256" key="4">
    <source>
        <dbReference type="ARBA" id="ARBA00022475"/>
    </source>
</evidence>
<keyword evidence="4 8" id="KW-1003">Cell membrane</keyword>
<comment type="subcellular location">
    <subcellularLocation>
        <location evidence="1 8">Cell membrane</location>
        <topology evidence="1 8">Multi-pass membrane protein</topology>
    </subcellularLocation>
</comment>
<accession>A0A8J5KVU6</accession>
<dbReference type="PANTHER" id="PTHR36488:SF8">
    <property type="entry name" value="CASP-LIKE PROTEIN 1U1"/>
    <property type="match status" value="1"/>
</dbReference>